<protein>
    <recommendedName>
        <fullName evidence="9">Type IV secretory system conjugative DNA transfer family protein</fullName>
    </recommendedName>
</protein>
<gene>
    <name evidence="7" type="ORF">DW682_02565</name>
</gene>
<dbReference type="RefSeq" id="WP_118102850.1">
    <property type="nucleotide sequence ID" value="NZ_CABJEU010000001.1"/>
</dbReference>
<dbReference type="EMBL" id="QSLJ01000001">
    <property type="protein sequence ID" value="RHF38598.1"/>
    <property type="molecule type" value="Genomic_DNA"/>
</dbReference>
<dbReference type="Pfam" id="PF02534">
    <property type="entry name" value="T4SS-DNA_transf"/>
    <property type="match status" value="1"/>
</dbReference>
<reference evidence="7 8" key="1">
    <citation type="submission" date="2018-08" db="EMBL/GenBank/DDBJ databases">
        <title>A genome reference for cultivated species of the human gut microbiota.</title>
        <authorList>
            <person name="Zou Y."/>
            <person name="Xue W."/>
            <person name="Luo G."/>
        </authorList>
    </citation>
    <scope>NUCLEOTIDE SEQUENCE [LARGE SCALE GENOMIC DNA]</scope>
    <source>
        <strain evidence="7 8">AM25-33</strain>
    </source>
</reference>
<keyword evidence="8" id="KW-1185">Reference proteome</keyword>
<dbReference type="PANTHER" id="PTHR37937:SF1">
    <property type="entry name" value="CONJUGATIVE TRANSFER: DNA TRANSPORT"/>
    <property type="match status" value="1"/>
</dbReference>
<evidence type="ECO:0000313" key="8">
    <source>
        <dbReference type="Proteomes" id="UP000283983"/>
    </source>
</evidence>
<accession>A0A414NFX0</accession>
<evidence type="ECO:0000256" key="3">
    <source>
        <dbReference type="ARBA" id="ARBA00022475"/>
    </source>
</evidence>
<dbReference type="SUPFAM" id="SSF52540">
    <property type="entry name" value="P-loop containing nucleoside triphosphate hydrolases"/>
    <property type="match status" value="1"/>
</dbReference>
<dbReference type="InterPro" id="IPR003688">
    <property type="entry name" value="TraG/VirD4"/>
</dbReference>
<dbReference type="InParanoid" id="A0A414NFX0"/>
<evidence type="ECO:0000313" key="7">
    <source>
        <dbReference type="EMBL" id="RHF38598.1"/>
    </source>
</evidence>
<comment type="caution">
    <text evidence="7">The sequence shown here is derived from an EMBL/GenBank/DDBJ whole genome shotgun (WGS) entry which is preliminary data.</text>
</comment>
<comment type="similarity">
    <text evidence="2">Belongs to the VirD4/TraG family.</text>
</comment>
<proteinExistence type="inferred from homology"/>
<dbReference type="AlphaFoldDB" id="A0A414NFX0"/>
<dbReference type="GO" id="GO:0005886">
    <property type="term" value="C:plasma membrane"/>
    <property type="evidence" value="ECO:0007669"/>
    <property type="project" value="UniProtKB-SubCell"/>
</dbReference>
<evidence type="ECO:0000256" key="1">
    <source>
        <dbReference type="ARBA" id="ARBA00004651"/>
    </source>
</evidence>
<comment type="subcellular location">
    <subcellularLocation>
        <location evidence="1">Cell membrane</location>
        <topology evidence="1">Multi-pass membrane protein</topology>
    </subcellularLocation>
</comment>
<keyword evidence="4" id="KW-0812">Transmembrane</keyword>
<dbReference type="CDD" id="cd01127">
    <property type="entry name" value="TrwB_TraG_TraD_VirD4"/>
    <property type="match status" value="1"/>
</dbReference>
<sequence length="448" mass="48848">MSRTALPTSNPTILASGRTLDTDTWTTRINNNMLVIGPSGAGKTRHVLKPNLMQMNASFIVLDTKGQLCREMGPLLRSHGYVVQNINFSNMDAACPRCASPVGYDPLAFIRRDAASGRPSQQDILSVATAICPAEDLAQPFWDRAAANLLSCLVAYAVEQLPAAEQTFESVVRLVDSLGDGGTFALLDEVIACDPTSFCASAYLRYRATMGAEKMNASIIGIIAEKVMCLSFDTARALYTHSPQVDFARMGHEPTALFVTLSDMDRSLDPLTNLFLTQALISLGREADAMPSGSLPVPVRMFLDDFGNFHIPNFEQAISVVRSKNIWCTMLCQTTSQLAARYGEEGANTIIGNCDTQLVLAFQDTASARYFSDRANKPVSALLATPLDRSWLFLRGKPGELVRRYEVADHPLHDMAVTLEHGANALEIDAAPFDYTPSSSLQDTTIEF</sequence>
<keyword evidence="3" id="KW-1003">Cell membrane</keyword>
<dbReference type="InterPro" id="IPR051539">
    <property type="entry name" value="T4SS-coupling_protein"/>
</dbReference>
<dbReference type="PANTHER" id="PTHR37937">
    <property type="entry name" value="CONJUGATIVE TRANSFER: DNA TRANSPORT"/>
    <property type="match status" value="1"/>
</dbReference>
<evidence type="ECO:0000256" key="4">
    <source>
        <dbReference type="ARBA" id="ARBA00022692"/>
    </source>
</evidence>
<dbReference type="NCBIfam" id="NF045973">
    <property type="entry name" value="conju_CD1115"/>
    <property type="match status" value="1"/>
</dbReference>
<dbReference type="Proteomes" id="UP000283983">
    <property type="component" value="Unassembled WGS sequence"/>
</dbReference>
<keyword evidence="6" id="KW-0472">Membrane</keyword>
<keyword evidence="5" id="KW-1133">Transmembrane helix</keyword>
<evidence type="ECO:0008006" key="9">
    <source>
        <dbReference type="Google" id="ProtNLM"/>
    </source>
</evidence>
<dbReference type="InterPro" id="IPR027417">
    <property type="entry name" value="P-loop_NTPase"/>
</dbReference>
<evidence type="ECO:0000256" key="5">
    <source>
        <dbReference type="ARBA" id="ARBA00022989"/>
    </source>
</evidence>
<dbReference type="Gene3D" id="3.40.50.300">
    <property type="entry name" value="P-loop containing nucleotide triphosphate hydrolases"/>
    <property type="match status" value="1"/>
</dbReference>
<evidence type="ECO:0000256" key="6">
    <source>
        <dbReference type="ARBA" id="ARBA00023136"/>
    </source>
</evidence>
<organism evidence="7 8">
    <name type="scientific">Collinsella intestinalis</name>
    <dbReference type="NCBI Taxonomy" id="147207"/>
    <lineage>
        <taxon>Bacteria</taxon>
        <taxon>Bacillati</taxon>
        <taxon>Actinomycetota</taxon>
        <taxon>Coriobacteriia</taxon>
        <taxon>Coriobacteriales</taxon>
        <taxon>Coriobacteriaceae</taxon>
        <taxon>Collinsella</taxon>
    </lineage>
</organism>
<evidence type="ECO:0000256" key="2">
    <source>
        <dbReference type="ARBA" id="ARBA00008806"/>
    </source>
</evidence>
<name>A0A414NFX0_9ACTN</name>